<evidence type="ECO:0000313" key="2">
    <source>
        <dbReference type="EMBL" id="MPN65173.1"/>
    </source>
</evidence>
<evidence type="ECO:0000256" key="1">
    <source>
        <dbReference type="SAM" id="MobiDB-lite"/>
    </source>
</evidence>
<accession>A0A645K295</accession>
<protein>
    <submittedName>
        <fullName evidence="2">Uncharacterized protein</fullName>
    </submittedName>
</protein>
<sequence length="117" mass="12801">MPSPTSEGEQQHDVQNGHDKGERPEKDVLERRVGVVAHQLLRRRQHDLADDRDRKLDAEKRLGNDQSLEGIVQEEKNDVRQAEGDQNAETAVAVADVVGFAEHSGHDGPSGHPGGDA</sequence>
<feature type="compositionally biased region" description="Basic and acidic residues" evidence="1">
    <location>
        <begin position="9"/>
        <end position="33"/>
    </location>
</feature>
<feature type="compositionally biased region" description="Basic and acidic residues" evidence="1">
    <location>
        <begin position="73"/>
        <end position="83"/>
    </location>
</feature>
<proteinExistence type="predicted"/>
<dbReference type="AlphaFoldDB" id="A0A645K295"/>
<dbReference type="EMBL" id="VSSQ01147135">
    <property type="protein sequence ID" value="MPN65173.1"/>
    <property type="molecule type" value="Genomic_DNA"/>
</dbReference>
<comment type="caution">
    <text evidence="2">The sequence shown here is derived from an EMBL/GenBank/DDBJ whole genome shotgun (WGS) entry which is preliminary data.</text>
</comment>
<feature type="region of interest" description="Disordered" evidence="1">
    <location>
        <begin position="1"/>
        <end position="93"/>
    </location>
</feature>
<organism evidence="2">
    <name type="scientific">bioreactor metagenome</name>
    <dbReference type="NCBI Taxonomy" id="1076179"/>
    <lineage>
        <taxon>unclassified sequences</taxon>
        <taxon>metagenomes</taxon>
        <taxon>ecological metagenomes</taxon>
    </lineage>
</organism>
<reference evidence="2" key="1">
    <citation type="submission" date="2019-08" db="EMBL/GenBank/DDBJ databases">
        <authorList>
            <person name="Kucharzyk K."/>
            <person name="Murdoch R.W."/>
            <person name="Higgins S."/>
            <person name="Loffler F."/>
        </authorList>
    </citation>
    <scope>NUCLEOTIDE SEQUENCE</scope>
</reference>
<name>A0A645K295_9ZZZZ</name>
<feature type="compositionally biased region" description="Basic and acidic residues" evidence="1">
    <location>
        <begin position="46"/>
        <end position="63"/>
    </location>
</feature>
<gene>
    <name evidence="2" type="ORF">SDC9_212952</name>
</gene>